<dbReference type="EMBL" id="JAEPBG010000009">
    <property type="protein sequence ID" value="MBK4736967.1"/>
    <property type="molecule type" value="Genomic_DNA"/>
</dbReference>
<organism evidence="2 3">
    <name type="scientific">Noviherbaspirillum pedocola</name>
    <dbReference type="NCBI Taxonomy" id="2801341"/>
    <lineage>
        <taxon>Bacteria</taxon>
        <taxon>Pseudomonadati</taxon>
        <taxon>Pseudomonadota</taxon>
        <taxon>Betaproteobacteria</taxon>
        <taxon>Burkholderiales</taxon>
        <taxon>Oxalobacteraceae</taxon>
        <taxon>Noviherbaspirillum</taxon>
    </lineage>
</organism>
<accession>A0A934T149</accession>
<feature type="domain" description="Phasin" evidence="1">
    <location>
        <begin position="6"/>
        <end position="109"/>
    </location>
</feature>
<dbReference type="Proteomes" id="UP000622890">
    <property type="component" value="Unassembled WGS sequence"/>
</dbReference>
<keyword evidence="3" id="KW-1185">Reference proteome</keyword>
<evidence type="ECO:0000259" key="1">
    <source>
        <dbReference type="Pfam" id="PF09361"/>
    </source>
</evidence>
<reference evidence="2" key="1">
    <citation type="submission" date="2021-01" db="EMBL/GenBank/DDBJ databases">
        <title>Genome sequence of strain Noviherbaspirillum sp. DKR-6.</title>
        <authorList>
            <person name="Chaudhary D.K."/>
        </authorList>
    </citation>
    <scope>NUCLEOTIDE SEQUENCE</scope>
    <source>
        <strain evidence="2">DKR-6</strain>
    </source>
</reference>
<protein>
    <submittedName>
        <fullName evidence="2">Phasin family protein</fullName>
    </submittedName>
</protein>
<dbReference type="InterPro" id="IPR018968">
    <property type="entry name" value="Phasin"/>
</dbReference>
<comment type="caution">
    <text evidence="2">The sequence shown here is derived from an EMBL/GenBank/DDBJ whole genome shotgun (WGS) entry which is preliminary data.</text>
</comment>
<dbReference type="AlphaFoldDB" id="A0A934T149"/>
<dbReference type="InterPro" id="IPR010127">
    <property type="entry name" value="Phasin_subfam-1"/>
</dbReference>
<dbReference type="NCBIfam" id="TIGR01841">
    <property type="entry name" value="phasin"/>
    <property type="match status" value="1"/>
</dbReference>
<dbReference type="Pfam" id="PF09361">
    <property type="entry name" value="Phasin_2"/>
    <property type="match status" value="1"/>
</dbReference>
<sequence>MFSFQEQISAATKSNLEAQLAMISALTGKTFEGVEKLVELTMNTAKSSLADTTSHARQLLAVKDVQEAFAFHAAQAQPSAEKLMAYGRNLMSIGSALQTEFAKATEAQITEHGRKLSGFVEEIGKNAPAGSENVVAFLKQTIANANAGYEQFTRSTKQAVEAVEANISNAAAQMSQAAGKVGANVNSVVTAKK</sequence>
<gene>
    <name evidence="2" type="ORF">JJB74_20285</name>
</gene>
<evidence type="ECO:0000313" key="3">
    <source>
        <dbReference type="Proteomes" id="UP000622890"/>
    </source>
</evidence>
<proteinExistence type="predicted"/>
<name>A0A934T149_9BURK</name>
<dbReference type="RefSeq" id="WP_200595019.1">
    <property type="nucleotide sequence ID" value="NZ_JAEPBG010000009.1"/>
</dbReference>
<evidence type="ECO:0000313" key="2">
    <source>
        <dbReference type="EMBL" id="MBK4736967.1"/>
    </source>
</evidence>